<evidence type="ECO:0000313" key="5">
    <source>
        <dbReference type="EMBL" id="UNY48878.1"/>
    </source>
</evidence>
<feature type="compositionally biased region" description="Basic and acidic residues" evidence="3">
    <location>
        <begin position="1683"/>
        <end position="1695"/>
    </location>
</feature>
<dbReference type="InterPro" id="IPR010090">
    <property type="entry name" value="Phage_tape_meas"/>
</dbReference>
<gene>
    <name evidence="5" type="ORF">fado_163</name>
</gene>
<dbReference type="Proteomes" id="UP000831021">
    <property type="component" value="Segment"/>
</dbReference>
<keyword evidence="1" id="KW-1188">Viral release from host cell</keyword>
<feature type="region of interest" description="Disordered" evidence="3">
    <location>
        <begin position="1600"/>
        <end position="1649"/>
    </location>
</feature>
<dbReference type="PANTHER" id="PTHR43941:SF1">
    <property type="entry name" value="STRUCTURAL MAINTENANCE OF CHROMOSOMES PROTEIN 2"/>
    <property type="match status" value="1"/>
</dbReference>
<keyword evidence="2" id="KW-0175">Coiled coil</keyword>
<evidence type="ECO:0000313" key="6">
    <source>
        <dbReference type="Proteomes" id="UP000831021"/>
    </source>
</evidence>
<dbReference type="NCBIfam" id="TIGR01760">
    <property type="entry name" value="tape_meas_TP901"/>
    <property type="match status" value="1"/>
</dbReference>
<sequence length="3080" mass="338576">MPNKGSNDLNMMLKARVVKLKVELDAKGSKLHTQVDNISKMLSKKPVKLKVKLDVGVQDLNKQLRNVSNTLAKSKSFKPIKIGVEIDVKGSANNIKKQLQDVNKVVSEFNKKYSKQLKEMQASQAKSQKLANESGKGLNIKNTASVQGFNNIKNYVKQLEQAEKQLRGKFSDGKGLFSSLQLKDAQGNLHGFVASLERASGVVEKVRYQWNKDKDQFQVIDRQTATNTERMVHKSMQQLQDLQRELGKTGKSSKELKKEYDKLMDAGSKGTLTQDAVKAFQTRVKNAQEEVRIQQKNNELKREEAKILRDIKNITKGINDTRINNKASSLVDKTKNAKDAESYKDIRLEVNRLSDAVKQYNSSEKEKMNVAKQSQQAVRQLNKYLRETHETEGALSRDNIKAVTELARRATTTKQMAEVQKQLNAMYKAQQYNKDATAREQALAKLQRTMLEYGKVVGRTSETIDRKFQMSAEKTKHNLAAIEKEVAYYSKKIAQAQNNATRDILNRANNSIVKEVSHTKVRSLVNEGDVQKLKEYLAQVLKLDIATAKLSTNSQGVTRITTTLASTGKTAKQVTYEMDQLNNKLRQVGQQDVFNRNANLGIFEQMKVALQRVPVWMASMTAFYGSINAFKSMAQEILQVDHALTELKRVASSSLNIDTIFQGSVSLSKELGNNIHDIMQAVNDLSRTYGEFNERQLLAVSKTAILMSNVSDLSVDDALKSLVGTMNAFNIAADDSIHIVDALNQVDNDYAISTQQLSEGLSRSASTARTFGVSLEENIGQITAIGAVTMESGSIIGNSLKTIYSRITTVNEAKEAIEGVGIAMYKTGQDGKKTIRDVNEILTDLAGKWTALSAEQRQNIAVTLAGRYQLSRFLALMNNWEMATKATRTALSSQGSAIRENAKLMESFEARINKLKNSFTEMAIAVGKAFLSGAMLNIIEGLSNLAQAATKVVSTVGALPVMLGVLGTIAARMGVFNKAGGSMIAMLSLMKTSFLEARAGATGFGGTLRGVAGSTRAFQVLLPTLTAGIRAVGVALKGLLASTGVGLAFVALGVAIEKLIGHFEKQKKIQEKIERDNKALVDSYRNTAGGLENLIKKQQELQDKVNSGTIKEGTDAYNEYVQVTNDLAEKMPTIVKYVDQSGLAHLKETKAIKDQLQYAKELSEIKAKTTQLDYETDLDKILEKYDKETEKIKELDKALSDLKEKNGKNQVISTQYGLVDTGLKEDTRKEQQKNLEETLQAEQKKQEYIQQTLTLVQNTSMAYLESDRDLKNLTDTGKTVIEQMVQQNEELIRAGKNTDGMKKNANELLDLSKSMGKFMSDTYEQMTKGVEDPMKLEEIKTNIDNIIKALPDTFFKIESLDNVDELKAKFQGVLSVADQIKGGSGDFSGLVSGLQQFGFTADEAKAYVAKLGVQYNNTEIRAKAMAQAQNEGQESLENWVDTAIKAIDVSQQLFNVSDEDVSAMKSHVETLQGLIARYGENNAKNMDAFKESIQAISLYTGVPDATIQKDLGYYHNVLDLLGKVELQYNENTGALEGFNKEGLNNKQIEILNRAIQLGKDYGVTYDLITQKMYRISDGVEMVFDKNGKLVEKVKETNKEIAKEPEKNGQKEAIEKTGKSAEKTKQKIKDMKNEKMFNEGDTSPDTAKGKVDGVKGSLGELAKKQNEIKGQSIFDTADTSPDTTKQKVDDVGKSASDTKKKIEEMKQEDLFDMSKLDDGAKTKVNELTEAIKKASSSAELLDKLNSGLAKSATQTNTVGDKLKNLATSMDTVKNKTGAINTAKDAVEKMAVSLLVTQEKVGGLFNKLSDSATKMVEPVKSAKSAVSKFGSTADEVKGKIKGLSGSISKVGKTDIKGLGSFSKQLQSLAKNYQNATSSGNKTASSQLRVASAFSKVVSVTRQYNNAMHSAGNGVGSAYNNMSKAITSATRTIVTQYNKNSEKLKAMVKENINSLKQMSSGFEKAGKSAVNVVEKMTNKMHKAFKSGMSKIVSTAKGVPAQIGKAIKDNMSDASDAMDSLAKDMVKRFKKELGIHSPSRVFEDLGYWTIKGLSNGLTGEDLKSLGKNVFDDFGGGIFDSWDMIKAYVSGDFSNIAPEGGASGWKPMIMAAAKQMGENLTPREVNGIIAQIGRESGGNQAIVQSPSVVDINTLSGNPARGLLQYIPQTFNAYKVPGHGNIYSGFDQLLAFFNNKNWRRDLPYGRSGWGPSGGRKFAKGGFITQEINNATIGEAGKEVIIPLEQYRSRALSLWAKAGSELGIDPELLEMMKENARAKRGRGGVAFGGGATFGASSAEGGGGESSGGGDSGSSGIMRESIYAGYRNLDGGYNFTALKTKTNPYENRADAFTYNKYERSANGFEASIQLATTKMNALDKSTLKYRDSLKQVVALSNSHLATLKKDLSVTEKRQNTIKKELSKLPKVSKQTTKQRDQYNKLMQEYDSNLSKIASLKNDIQTDINDIKDKSLEIFTDFITEIVTKYDNAITSIKNKIDDTEFKIDVLGFTSPNDKKALLNAQIDKANQLQSQQATGKNKVNALQSQYDKVKKSKGSSSKEAKAVKEQLDQAKEEYEDYTIAVLQAEKEIQDTRAAVADDGIKTLKDYYQNVKEMATAAIDAELDELQKSHEKKMDLYDEEINKITSVYDEKLKAMDAEKAEADYQEELDSKNAKKSELVNKIALLSRDTSLEGKKKLAELQKDLADINKEISDFQKDRQDELLRTALEEQKQKQIDAVTADKEKETEKYEKDAETLNKQKETVAKQYDDLINNDAYWAKMREDAIKGNFKTLTSELNKMKTNLDNMNKGMFDSLFKGFSGLSDAVKKQIADTYGLTVDNMLYNSKEPISDVKEASGAKGYTMKNGKVVSDKGTKVTTPTQTTTKKKTETKTSTKKKTTTTKKKTTAKKTPKVGGKVKVSASNANAYMDAYGHQVRPWSKQAKAAGVSYGSSLYMVNSKNGYGALSKTKSVKGAIAWVKLKDLTGLRTGGYTGDWAGNGGKVALLHKKELVLNERQTSDILDVAKIVKSMESNIPNLKRGNVNSKLDTASTISTNISFGDINVTVENGDKKKASDIATELIKGLKKKGGI</sequence>
<keyword evidence="1" id="KW-1245">Viral tail assembly</keyword>
<feature type="coiled-coil region" evidence="2">
    <location>
        <begin position="2645"/>
        <end position="2764"/>
    </location>
</feature>
<dbReference type="EMBL" id="OM236516">
    <property type="protein sequence ID" value="UNY48878.1"/>
    <property type="molecule type" value="Genomic_DNA"/>
</dbReference>
<evidence type="ECO:0000259" key="4">
    <source>
        <dbReference type="Pfam" id="PF10145"/>
    </source>
</evidence>
<protein>
    <submittedName>
        <fullName evidence="5">Tail length tape-measure protein</fullName>
    </submittedName>
</protein>
<organism evidence="5 6">
    <name type="scientific">Bacillus phage FADO</name>
    <dbReference type="NCBI Taxonomy" id="2917160"/>
    <lineage>
        <taxon>Viruses</taxon>
        <taxon>Duplodnaviria</taxon>
        <taxon>Heunggongvirae</taxon>
        <taxon>Uroviricota</taxon>
        <taxon>Caudoviricetes</taxon>
        <taxon>Heleneionescovirinae</taxon>
        <taxon>Zhangjivirus</taxon>
        <taxon>Zhangjivirus fado</taxon>
    </lineage>
</organism>
<accession>A0AAE9K736</accession>
<feature type="coiled-coil region" evidence="2">
    <location>
        <begin position="2545"/>
        <end position="2586"/>
    </location>
</feature>
<feature type="compositionally biased region" description="Basic residues" evidence="3">
    <location>
        <begin position="2883"/>
        <end position="2901"/>
    </location>
</feature>
<dbReference type="GO" id="GO:0098003">
    <property type="term" value="P:viral tail assembly"/>
    <property type="evidence" value="ECO:0007669"/>
    <property type="project" value="UniProtKB-KW"/>
</dbReference>
<feature type="region of interest" description="Disordered" evidence="3">
    <location>
        <begin position="2862"/>
        <end position="2906"/>
    </location>
</feature>
<evidence type="ECO:0000256" key="1">
    <source>
        <dbReference type="ARBA" id="ARBA00022465"/>
    </source>
</evidence>
<reference evidence="5 6" key="1">
    <citation type="submission" date="2022-01" db="EMBL/GenBank/DDBJ databases">
        <authorList>
            <person name="Stokar-Avihail A."/>
        </authorList>
    </citation>
    <scope>NUCLEOTIDE SEQUENCE [LARGE SCALE GENOMIC DNA]</scope>
</reference>
<evidence type="ECO:0000256" key="3">
    <source>
        <dbReference type="SAM" id="MobiDB-lite"/>
    </source>
</evidence>
<feature type="coiled-coil region" evidence="2">
    <location>
        <begin position="1178"/>
        <end position="1205"/>
    </location>
</feature>
<dbReference type="Pfam" id="PF10145">
    <property type="entry name" value="PhageMin_Tail"/>
    <property type="match status" value="1"/>
</dbReference>
<feature type="compositionally biased region" description="Basic and acidic residues" evidence="3">
    <location>
        <begin position="1600"/>
        <end position="1637"/>
    </location>
</feature>
<name>A0AAE9K736_9CAUD</name>
<dbReference type="InterPro" id="IPR023346">
    <property type="entry name" value="Lysozyme-like_dom_sf"/>
</dbReference>
<feature type="coiled-coil region" evidence="2">
    <location>
        <begin position="225"/>
        <end position="313"/>
    </location>
</feature>
<dbReference type="PANTHER" id="PTHR43941">
    <property type="entry name" value="STRUCTURAL MAINTENANCE OF CHROMOSOMES PROTEIN 2"/>
    <property type="match status" value="1"/>
</dbReference>
<feature type="compositionally biased region" description="Polar residues" evidence="3">
    <location>
        <begin position="1672"/>
        <end position="1682"/>
    </location>
</feature>
<proteinExistence type="predicted"/>
<feature type="domain" description="Phage tail tape measure protein" evidence="4">
    <location>
        <begin position="668"/>
        <end position="866"/>
    </location>
</feature>
<keyword evidence="6" id="KW-1185">Reference proteome</keyword>
<feature type="region of interest" description="Disordered" evidence="3">
    <location>
        <begin position="1671"/>
        <end position="1695"/>
    </location>
</feature>
<dbReference type="SUPFAM" id="SSF53955">
    <property type="entry name" value="Lysozyme-like"/>
    <property type="match status" value="1"/>
</dbReference>
<evidence type="ECO:0000256" key="2">
    <source>
        <dbReference type="SAM" id="Coils"/>
    </source>
</evidence>
<dbReference type="CDD" id="cd13402">
    <property type="entry name" value="LT_TF-like"/>
    <property type="match status" value="1"/>
</dbReference>